<dbReference type="PANTHER" id="PTHR10110">
    <property type="entry name" value="SODIUM/HYDROGEN EXCHANGER"/>
    <property type="match status" value="1"/>
</dbReference>
<evidence type="ECO:0000256" key="4">
    <source>
        <dbReference type="ARBA" id="ARBA00022692"/>
    </source>
</evidence>
<feature type="signal peptide" evidence="12">
    <location>
        <begin position="1"/>
        <end position="36"/>
    </location>
</feature>
<feature type="transmembrane region" description="Helical" evidence="11">
    <location>
        <begin position="106"/>
        <end position="126"/>
    </location>
</feature>
<dbReference type="GO" id="GO:0098719">
    <property type="term" value="P:sodium ion import across plasma membrane"/>
    <property type="evidence" value="ECO:0007669"/>
    <property type="project" value="TreeGrafter"/>
</dbReference>
<feature type="region of interest" description="Disordered" evidence="10">
    <location>
        <begin position="911"/>
        <end position="1036"/>
    </location>
</feature>
<dbReference type="Gene3D" id="6.10.140.1330">
    <property type="match status" value="1"/>
</dbReference>
<keyword evidence="5 11" id="KW-1133">Transmembrane helix</keyword>
<feature type="compositionally biased region" description="Basic and acidic residues" evidence="10">
    <location>
        <begin position="929"/>
        <end position="939"/>
    </location>
</feature>
<evidence type="ECO:0000256" key="9">
    <source>
        <dbReference type="ARBA" id="ARBA00023201"/>
    </source>
</evidence>
<dbReference type="GO" id="GO:0005886">
    <property type="term" value="C:plasma membrane"/>
    <property type="evidence" value="ECO:0007669"/>
    <property type="project" value="UniProtKB-SubCell"/>
</dbReference>
<evidence type="ECO:0000256" key="6">
    <source>
        <dbReference type="ARBA" id="ARBA00023053"/>
    </source>
</evidence>
<dbReference type="InterPro" id="IPR006153">
    <property type="entry name" value="Cation/H_exchanger_TM"/>
</dbReference>
<reference evidence="14" key="1">
    <citation type="submission" date="2020-06" db="EMBL/GenBank/DDBJ databases">
        <authorList>
            <consortium name="Plant Systems Biology data submission"/>
        </authorList>
    </citation>
    <scope>NUCLEOTIDE SEQUENCE</scope>
    <source>
        <strain evidence="14">D6</strain>
    </source>
</reference>
<feature type="transmembrane region" description="Helical" evidence="11">
    <location>
        <begin position="211"/>
        <end position="235"/>
    </location>
</feature>
<evidence type="ECO:0000256" key="2">
    <source>
        <dbReference type="ARBA" id="ARBA00022448"/>
    </source>
</evidence>
<dbReference type="GO" id="GO:0051453">
    <property type="term" value="P:regulation of intracellular pH"/>
    <property type="evidence" value="ECO:0007669"/>
    <property type="project" value="TreeGrafter"/>
</dbReference>
<accession>A0A9N8E2D5</accession>
<evidence type="ECO:0000256" key="8">
    <source>
        <dbReference type="ARBA" id="ARBA00023136"/>
    </source>
</evidence>
<name>A0A9N8E2D5_9STRA</name>
<evidence type="ECO:0000256" key="11">
    <source>
        <dbReference type="SAM" id="Phobius"/>
    </source>
</evidence>
<sequence>MKRCSTVCSSIISSPHWASFLLQITLFLSLSHCGGADTNGTFVDFDDANETLYYAEDEYQYRSTNISSSSSSYYTSEPQHALVYPWVVQILGVVTFFLLHHYELPIPYAAVMFVIGMIMGISAFRLESPLPQFHNSIRIWSDIDSQLLLLVFLPGLIFRDAIDIDLFTFRRCFPQLLVLAFPMVLLGTFLTALVVVYVLPSASTSAYYDEFTWSLGLTLGSILASTDPVAVAAVLKQADAPPRLQMHIGGESMLNDGAAVVFYVIFSTQFLAGLGLNDTTVTFGQGVLTFVRMSLGGVAVGFCFGMGLLLLLYELDRRLDKENGVVQVAAAVSTAYMSYYVSEQVCGMSGVIACVVCGVITKALGGSRLLADPELMDTYLKLLEHLLNTLLFTLGGTVFGEVIANSDERASFTATEWMSLLLLYTFVMLIRGVQVTLFYPLLKRLGMSTNWKEMVFLSFAGLRGAVGIALALSLDRTVRQETTDESSRAVTSTVVGLAGGVSFLTLLVNGTLAEWVLQKLGLTPPKASRKQVLKLFEISTRDFILHAFQKLRKRQPRFKNVPFQMVQDHLPFLGGVDQEYLDNLEDEIQSGLQGEFKHRRQSSQIRAYEEMEEAVTQTMRATVDNSLKPNSYGIPDCPEQIKKEVRSTFLKLLDAAYQAEILQGGCRDDNGFTYETLHQSVVFAAKNCSAGDSPLQDWSYCNSFAGHSKGAEIYFQHFVRWCKNTINTARGKQIQDHRAVYAHEKLWNRVVRAIVFVEAHRRAEKELMGYLQGTDLHQASDGLMAVHLEDAIHTVLDESKAQVQQAEDWLATGVSADDFYVIRCHYMVSMLLHKVELYVTRAVQNGQLKETEGRMYLSQIGTRVQKALGCQSKHAEERPRRQKQKSSGSTSIATSFGSFWAGRKAAVVEAGGKARRKKQSSAPANSSFWKEEIDSDKGVGKRPSLHRQWSIASNASAPDLKERNDESQSHDHHRQQMQNDPIAPSTHSVTTASILAAQIPVPESENNSRGRPPRRIKQKSAPAESTFWNEESTLES</sequence>
<gene>
    <name evidence="14" type="ORF">SEMRO_459_G147330.1</name>
</gene>
<evidence type="ECO:0000256" key="1">
    <source>
        <dbReference type="ARBA" id="ARBA00004651"/>
    </source>
</evidence>
<evidence type="ECO:0000256" key="10">
    <source>
        <dbReference type="SAM" id="MobiDB-lite"/>
    </source>
</evidence>
<proteinExistence type="predicted"/>
<feature type="transmembrane region" description="Helical" evidence="11">
    <location>
        <begin position="347"/>
        <end position="365"/>
    </location>
</feature>
<feature type="transmembrane region" description="Helical" evidence="11">
    <location>
        <begin position="256"/>
        <end position="276"/>
    </location>
</feature>
<dbReference type="InterPro" id="IPR018422">
    <property type="entry name" value="Cation/H_exchanger_CPA1"/>
</dbReference>
<feature type="transmembrane region" description="Helical" evidence="11">
    <location>
        <begin position="81"/>
        <end position="99"/>
    </location>
</feature>
<keyword evidence="6" id="KW-0915">Sodium</keyword>
<feature type="transmembrane region" description="Helical" evidence="11">
    <location>
        <begin position="417"/>
        <end position="442"/>
    </location>
</feature>
<feature type="transmembrane region" description="Helical" evidence="11">
    <location>
        <begin position="288"/>
        <end position="312"/>
    </location>
</feature>
<dbReference type="Proteomes" id="UP001153069">
    <property type="component" value="Unassembled WGS sequence"/>
</dbReference>
<organism evidence="14 15">
    <name type="scientific">Seminavis robusta</name>
    <dbReference type="NCBI Taxonomy" id="568900"/>
    <lineage>
        <taxon>Eukaryota</taxon>
        <taxon>Sar</taxon>
        <taxon>Stramenopiles</taxon>
        <taxon>Ochrophyta</taxon>
        <taxon>Bacillariophyta</taxon>
        <taxon>Bacillariophyceae</taxon>
        <taxon>Bacillariophycidae</taxon>
        <taxon>Naviculales</taxon>
        <taxon>Naviculaceae</taxon>
        <taxon>Seminavis</taxon>
    </lineage>
</organism>
<evidence type="ECO:0000256" key="12">
    <source>
        <dbReference type="SAM" id="SignalP"/>
    </source>
</evidence>
<evidence type="ECO:0000256" key="3">
    <source>
        <dbReference type="ARBA" id="ARBA00022475"/>
    </source>
</evidence>
<protein>
    <submittedName>
        <fullName evidence="14">Hydrogen exchanger 7</fullName>
    </submittedName>
</protein>
<dbReference type="OrthoDB" id="441412at2759"/>
<feature type="compositionally biased region" description="Basic and acidic residues" evidence="10">
    <location>
        <begin position="959"/>
        <end position="970"/>
    </location>
</feature>
<dbReference type="EMBL" id="CAICTM010000458">
    <property type="protein sequence ID" value="CAB9510920.1"/>
    <property type="molecule type" value="Genomic_DNA"/>
</dbReference>
<feature type="compositionally biased region" description="Polar residues" evidence="10">
    <location>
        <begin position="1026"/>
        <end position="1036"/>
    </location>
</feature>
<evidence type="ECO:0000313" key="14">
    <source>
        <dbReference type="EMBL" id="CAB9510920.1"/>
    </source>
</evidence>
<evidence type="ECO:0000259" key="13">
    <source>
        <dbReference type="Pfam" id="PF00999"/>
    </source>
</evidence>
<keyword evidence="15" id="KW-1185">Reference proteome</keyword>
<keyword evidence="3" id="KW-1003">Cell membrane</keyword>
<comment type="subcellular location">
    <subcellularLocation>
        <location evidence="1">Cell membrane</location>
        <topology evidence="1">Multi-pass membrane protein</topology>
    </subcellularLocation>
</comment>
<dbReference type="Pfam" id="PF00999">
    <property type="entry name" value="Na_H_Exchanger"/>
    <property type="match status" value="1"/>
</dbReference>
<keyword evidence="4 11" id="KW-0812">Transmembrane</keyword>
<comment type="caution">
    <text evidence="14">The sequence shown here is derived from an EMBL/GenBank/DDBJ whole genome shotgun (WGS) entry which is preliminary data.</text>
</comment>
<feature type="region of interest" description="Disordered" evidence="10">
    <location>
        <begin position="869"/>
        <end position="891"/>
    </location>
</feature>
<feature type="transmembrane region" description="Helical" evidence="11">
    <location>
        <begin position="494"/>
        <end position="517"/>
    </location>
</feature>
<dbReference type="GO" id="GO:0015385">
    <property type="term" value="F:sodium:proton antiporter activity"/>
    <property type="evidence" value="ECO:0007669"/>
    <property type="project" value="InterPro"/>
</dbReference>
<feature type="chain" id="PRO_5040187398" evidence="12">
    <location>
        <begin position="37"/>
        <end position="1036"/>
    </location>
</feature>
<evidence type="ECO:0000313" key="15">
    <source>
        <dbReference type="Proteomes" id="UP001153069"/>
    </source>
</evidence>
<keyword evidence="9" id="KW-0739">Sodium transport</keyword>
<feature type="domain" description="Cation/H+ exchanger transmembrane" evidence="13">
    <location>
        <begin position="95"/>
        <end position="519"/>
    </location>
</feature>
<keyword evidence="12" id="KW-0732">Signal</keyword>
<feature type="transmembrane region" description="Helical" evidence="11">
    <location>
        <begin position="454"/>
        <end position="474"/>
    </location>
</feature>
<evidence type="ECO:0000256" key="7">
    <source>
        <dbReference type="ARBA" id="ARBA00023065"/>
    </source>
</evidence>
<dbReference type="AlphaFoldDB" id="A0A9N8E2D5"/>
<keyword evidence="7" id="KW-0406">Ion transport</keyword>
<feature type="transmembrane region" description="Helical" evidence="11">
    <location>
        <begin position="386"/>
        <end position="405"/>
    </location>
</feature>
<keyword evidence="8 11" id="KW-0472">Membrane</keyword>
<keyword evidence="2" id="KW-0813">Transport</keyword>
<evidence type="ECO:0000256" key="5">
    <source>
        <dbReference type="ARBA" id="ARBA00022989"/>
    </source>
</evidence>
<feature type="transmembrane region" description="Helical" evidence="11">
    <location>
        <begin position="176"/>
        <end position="199"/>
    </location>
</feature>
<dbReference type="GO" id="GO:0015386">
    <property type="term" value="F:potassium:proton antiporter activity"/>
    <property type="evidence" value="ECO:0007669"/>
    <property type="project" value="TreeGrafter"/>
</dbReference>
<dbReference type="PANTHER" id="PTHR10110:SF86">
    <property type="entry name" value="SODIUM_HYDROGEN EXCHANGER 7"/>
    <property type="match status" value="1"/>
</dbReference>